<organism evidence="1 2">
    <name type="scientific">Ovis ammon polii</name>
    <dbReference type="NCBI Taxonomy" id="230172"/>
    <lineage>
        <taxon>Eukaryota</taxon>
        <taxon>Metazoa</taxon>
        <taxon>Chordata</taxon>
        <taxon>Craniata</taxon>
        <taxon>Vertebrata</taxon>
        <taxon>Euteleostomi</taxon>
        <taxon>Mammalia</taxon>
        <taxon>Eutheria</taxon>
        <taxon>Laurasiatheria</taxon>
        <taxon>Artiodactyla</taxon>
        <taxon>Ruminantia</taxon>
        <taxon>Pecora</taxon>
        <taxon>Bovidae</taxon>
        <taxon>Caprinae</taxon>
        <taxon>Ovis</taxon>
    </lineage>
</organism>
<reference evidence="1" key="1">
    <citation type="submission" date="2022-03" db="EMBL/GenBank/DDBJ databases">
        <title>Genomic analyses of argali, domestic sheep and their hybrids provide insights into chromosomal evolution, heterosis and genetic basis of agronomic traits.</title>
        <authorList>
            <person name="Li M."/>
        </authorList>
    </citation>
    <scope>NUCLEOTIDE SEQUENCE</scope>
    <source>
        <strain evidence="1">CAU-MHL-2022a</strain>
        <tissue evidence="1">Skin</tissue>
    </source>
</reference>
<protein>
    <submittedName>
        <fullName evidence="1">Uncharacterized protein</fullName>
    </submittedName>
</protein>
<name>A0AAD4TUL8_OVIAM</name>
<sequence>MESTDWTLDLLSSSPANLNRNSKTHSFRFNNVNSVPEDLERVNRLTKYREFLLTYILCRNEVTKAASTALTGIPKDFRVSSEQHALETVANIDLIKKFCLMGEVIQWQELRRESRISYGKKCEKGLLQGLPENLTHPERLGRSLPPLDAHHVEMSVSSLEK</sequence>
<gene>
    <name evidence="1" type="ORF">MG293_017290</name>
</gene>
<keyword evidence="2" id="KW-1185">Reference proteome</keyword>
<comment type="caution">
    <text evidence="1">The sequence shown here is derived from an EMBL/GenBank/DDBJ whole genome shotgun (WGS) entry which is preliminary data.</text>
</comment>
<dbReference type="Proteomes" id="UP001214576">
    <property type="component" value="Unassembled WGS sequence"/>
</dbReference>
<dbReference type="EMBL" id="JAKZEL010000021">
    <property type="protein sequence ID" value="KAI4532882.1"/>
    <property type="molecule type" value="Genomic_DNA"/>
</dbReference>
<evidence type="ECO:0000313" key="1">
    <source>
        <dbReference type="EMBL" id="KAI4532882.1"/>
    </source>
</evidence>
<evidence type="ECO:0000313" key="2">
    <source>
        <dbReference type="Proteomes" id="UP001214576"/>
    </source>
</evidence>
<proteinExistence type="predicted"/>
<accession>A0AAD4TUL8</accession>
<dbReference type="AlphaFoldDB" id="A0AAD4TUL8"/>